<dbReference type="Pfam" id="PF12686">
    <property type="entry name" value="DUF3800"/>
    <property type="match status" value="1"/>
</dbReference>
<accession>A0A1F7UWG8</accession>
<protein>
    <recommendedName>
        <fullName evidence="3">DUF3800 domain-containing protein</fullName>
    </recommendedName>
</protein>
<organism evidence="1 2">
    <name type="scientific">Candidatus Uhrbacteria bacterium RIFCSPLOWO2_01_FULL_47_25</name>
    <dbReference type="NCBI Taxonomy" id="1802402"/>
    <lineage>
        <taxon>Bacteria</taxon>
        <taxon>Candidatus Uhriibacteriota</taxon>
    </lineage>
</organism>
<comment type="caution">
    <text evidence="1">The sequence shown here is derived from an EMBL/GenBank/DDBJ whole genome shotgun (WGS) entry which is preliminary data.</text>
</comment>
<evidence type="ECO:0008006" key="3">
    <source>
        <dbReference type="Google" id="ProtNLM"/>
    </source>
</evidence>
<dbReference type="EMBL" id="MGEK01000015">
    <property type="protein sequence ID" value="OGL82631.1"/>
    <property type="molecule type" value="Genomic_DNA"/>
</dbReference>
<gene>
    <name evidence="1" type="ORF">A2936_04840</name>
</gene>
<dbReference type="AlphaFoldDB" id="A0A1F7UWG8"/>
<dbReference type="InterPro" id="IPR024524">
    <property type="entry name" value="DUF3800"/>
</dbReference>
<evidence type="ECO:0000313" key="2">
    <source>
        <dbReference type="Proteomes" id="UP000176846"/>
    </source>
</evidence>
<evidence type="ECO:0000313" key="1">
    <source>
        <dbReference type="EMBL" id="OGL82631.1"/>
    </source>
</evidence>
<proteinExistence type="predicted"/>
<sequence>MKTINDRTYIFIDESGKPEVYSARGVNLVEARKATKFLVLAAVRCNNQLLLQQHITDFKSILLKDVQLLKIFSSAYALDSFHAQTDYAEVKVKFYQFINTLDVKIDALVVDKLKCYEPLRRNPGRMYGVMAGQLLKNICHQTEETEIIFSRKDSKLKLRQELEVEVERIRLEYLAVHPKLEAKLSINYRHNPHYTHGGLQIADYVAHAIFQTYENNNRTWYEIIKNKVGKIQDICNKKYFTRSNPL</sequence>
<reference evidence="1 2" key="1">
    <citation type="journal article" date="2016" name="Nat. Commun.">
        <title>Thousands of microbial genomes shed light on interconnected biogeochemical processes in an aquifer system.</title>
        <authorList>
            <person name="Anantharaman K."/>
            <person name="Brown C.T."/>
            <person name="Hug L.A."/>
            <person name="Sharon I."/>
            <person name="Castelle C.J."/>
            <person name="Probst A.J."/>
            <person name="Thomas B.C."/>
            <person name="Singh A."/>
            <person name="Wilkins M.J."/>
            <person name="Karaoz U."/>
            <person name="Brodie E.L."/>
            <person name="Williams K.H."/>
            <person name="Hubbard S.S."/>
            <person name="Banfield J.F."/>
        </authorList>
    </citation>
    <scope>NUCLEOTIDE SEQUENCE [LARGE SCALE GENOMIC DNA]</scope>
</reference>
<name>A0A1F7UWG8_9BACT</name>
<dbReference type="Proteomes" id="UP000176846">
    <property type="component" value="Unassembled WGS sequence"/>
</dbReference>